<dbReference type="Gene3D" id="2.60.120.260">
    <property type="entry name" value="Galactose-binding domain-like"/>
    <property type="match status" value="1"/>
</dbReference>
<organism evidence="3 4">
    <name type="scientific">Paenibacillus lactis 154</name>
    <dbReference type="NCBI Taxonomy" id="743719"/>
    <lineage>
        <taxon>Bacteria</taxon>
        <taxon>Bacillati</taxon>
        <taxon>Bacillota</taxon>
        <taxon>Bacilli</taxon>
        <taxon>Bacillales</taxon>
        <taxon>Paenibacillaceae</taxon>
        <taxon>Paenibacillus</taxon>
    </lineage>
</organism>
<feature type="domain" description="DUF5722" evidence="2">
    <location>
        <begin position="488"/>
        <end position="891"/>
    </location>
</feature>
<dbReference type="InterPro" id="IPR017853">
    <property type="entry name" value="GH"/>
</dbReference>
<dbReference type="PATRIC" id="fig|743719.3.peg.5584"/>
<evidence type="ECO:0000313" key="4">
    <source>
        <dbReference type="Proteomes" id="UP000003891"/>
    </source>
</evidence>
<feature type="chain" id="PRO_5003464079" description="DUF5722 domain-containing protein" evidence="1">
    <location>
        <begin position="32"/>
        <end position="1288"/>
    </location>
</feature>
<protein>
    <recommendedName>
        <fullName evidence="2">DUF5722 domain-containing protein</fullName>
    </recommendedName>
</protein>
<accession>G4HNB5</accession>
<dbReference type="InterPro" id="IPR043780">
    <property type="entry name" value="DUF5722"/>
</dbReference>
<gene>
    <name evidence="3" type="ORF">PaelaDRAFT_5476</name>
</gene>
<evidence type="ECO:0000256" key="1">
    <source>
        <dbReference type="SAM" id="SignalP"/>
    </source>
</evidence>
<dbReference type="RefSeq" id="WP_007132627.1">
    <property type="nucleotide sequence ID" value="NZ_AGIP01000020.1"/>
</dbReference>
<dbReference type="Pfam" id="PF18989">
    <property type="entry name" value="DUF5722"/>
    <property type="match status" value="1"/>
</dbReference>
<keyword evidence="1" id="KW-0732">Signal</keyword>
<evidence type="ECO:0000259" key="2">
    <source>
        <dbReference type="Pfam" id="PF18989"/>
    </source>
</evidence>
<evidence type="ECO:0000313" key="3">
    <source>
        <dbReference type="EMBL" id="EHB50646.1"/>
    </source>
</evidence>
<proteinExistence type="predicted"/>
<dbReference type="Proteomes" id="UP000003891">
    <property type="component" value="Unassembled WGS sequence"/>
</dbReference>
<sequence length="1288" mass="142888">MNKLKRFMKPLLVAAMAAIALQSFPAGIALAGTYDPDLTASAHVRSVSGYTPSIIIDDFNQPDEVNQPGKWSAGAGAENVTYADRYANGPNTPYEGSHTLEIWSDQVKAYEWRTVSKEFDQPIDLSGVNYLTFAANSYGWQTEDYLIKATLFNGDEAYESIAKINPNSWNKIAVSIEDWAHRDAITKIEFAFMLNFDHGGLKPGDPGYEYWGGNYQIDYLSGSNAIGMDFNIDGETEGFTAQGAAVSAAGGELLLDVSDAAPVLQSPMIIQDIEHYNTLSVKLRNDASFHKVRVEWVTEESPAWDTAKSEEFDIAANHASSAEYEFNLSLSPDWTGTLKQFRLSFLSEDGASGGQIGIDQIRFKQLAPIERFPGELTRHEIASSLDRIIIEGVLDPETVDSYESAKLQLFELQPYESDRDLQNRAPLAEQDLSERFTFDIGLADDAGHTRIYSKFAVAIVRQDGTIDLVDRAKYVSNPDALALGTYPFPVAKSKKGLQVQMVGDAEDLGISHAALNVDYNNALYIDGTVNPANTFEYVHEGETFYFKKDWIEERDNSIKSLSDNGVTVSLILLMYKTGMDATTPNRYLLHPDATDGIVYAFNTTDELGMKYYKAITAFLAERYTREDEKYGRAVNYIVGNEVDAGETWYNMGNDKTVREFVSDYARTVRLTNTIVKSYYSNARVYISLTHNWDQQLPPTQIGSFDGRSIIDTLQAEIAAEGDIPWHIAYHPYPENLFDPRAWIAPQSLEQFDTPKITFKNLHILVEYMNQPKFLYGDEARRIILSEQGFHSGDNSPESQRMQAAAYAYAYYITDFLDGIDSFILHRHVDHAGEYGLNLGLWTHDPDTSKGLNIPDEHKLVYDVFKYIDTERSLEVTEFAKPIIGIGDWTEIAPAFDASKLARREMPDAAQAEAIQAGQLEGAEVRFDFEQDDQGWTKAEYVSQVGMDDSIAASGSRSLKASVMGRAQLGDSKGIAKTFDQPWSAEGKRYLFFGIHPSQGPASAEAYTVRVKIYSDQHILEAEENVPAKQWTQVAVDLGEWVHKDRITKIKIWIAPENRIPWSGGSFHVDGIGLADSIERVKLAAAVSPEQPDGRGDWYLQPVNVSIEAEGGVPEGWSIQYRVNGGEWQAYDAAFTIDTDGVNTVEYRAVHTSGETGKSTSLAIPIDRTAPSVNVTLDQAVLWPPNQKLAQVNAVVEASDEASDIDSVVLTSITSNEELQPEDIQDADYGTPDTAFLLRAARSGQGSGRIYTITYTVTDQAGNETVVTAEVQVPHDGSEMKESGLAEVE</sequence>
<reference evidence="3 4" key="1">
    <citation type="submission" date="2011-09" db="EMBL/GenBank/DDBJ databases">
        <title>The draft genome of Paenibacillus lactis 154.</title>
        <authorList>
            <consortium name="US DOE Joint Genome Institute (JGI-PGF)"/>
            <person name="Lucas S."/>
            <person name="Han J."/>
            <person name="Lapidus A."/>
            <person name="Cheng J.-F."/>
            <person name="Goodwin L."/>
            <person name="Pitluck S."/>
            <person name="Peters L."/>
            <person name="Land M.L."/>
            <person name="Hauser L."/>
            <person name="Siebers A."/>
            <person name="Thelen M."/>
            <person name="Hugenholtz P."/>
            <person name="Allgaier M."/>
            <person name="Woyke T.J."/>
        </authorList>
    </citation>
    <scope>NUCLEOTIDE SEQUENCE [LARGE SCALE GENOMIC DNA]</scope>
    <source>
        <strain evidence="3 4">154</strain>
    </source>
</reference>
<dbReference type="SUPFAM" id="SSF51445">
    <property type="entry name" value="(Trans)glycosidases"/>
    <property type="match status" value="1"/>
</dbReference>
<name>G4HNB5_9BACL</name>
<dbReference type="EMBL" id="AGIP01000020">
    <property type="protein sequence ID" value="EHB50646.1"/>
    <property type="molecule type" value="Genomic_DNA"/>
</dbReference>
<dbReference type="eggNOG" id="COG0265">
    <property type="taxonomic scope" value="Bacteria"/>
</dbReference>
<dbReference type="STRING" id="743719.PaelaDRAFT_5476"/>
<feature type="signal peptide" evidence="1">
    <location>
        <begin position="1"/>
        <end position="31"/>
    </location>
</feature>